<feature type="DNA-binding region" description="H-T-H motif" evidence="2">
    <location>
        <begin position="27"/>
        <end position="46"/>
    </location>
</feature>
<keyword evidence="1 2" id="KW-0238">DNA-binding</keyword>
<dbReference type="AlphaFoldDB" id="A0A1R3WI42"/>
<dbReference type="Gene3D" id="1.10.357.10">
    <property type="entry name" value="Tetracycline Repressor, domain 2"/>
    <property type="match status" value="1"/>
</dbReference>
<evidence type="ECO:0000256" key="1">
    <source>
        <dbReference type="ARBA" id="ARBA00023125"/>
    </source>
</evidence>
<evidence type="ECO:0000259" key="3">
    <source>
        <dbReference type="PROSITE" id="PS50977"/>
    </source>
</evidence>
<dbReference type="Proteomes" id="UP000186997">
    <property type="component" value="Unassembled WGS sequence"/>
</dbReference>
<dbReference type="PANTHER" id="PTHR30055">
    <property type="entry name" value="HTH-TYPE TRANSCRIPTIONAL REGULATOR RUTR"/>
    <property type="match status" value="1"/>
</dbReference>
<dbReference type="InterPro" id="IPR001647">
    <property type="entry name" value="HTH_TetR"/>
</dbReference>
<proteinExistence type="predicted"/>
<accession>A0A1R3WI42</accession>
<dbReference type="PROSITE" id="PS50977">
    <property type="entry name" value="HTH_TETR_2"/>
    <property type="match status" value="1"/>
</dbReference>
<dbReference type="InterPro" id="IPR036271">
    <property type="entry name" value="Tet_transcr_reg_TetR-rel_C_sf"/>
</dbReference>
<evidence type="ECO:0000256" key="2">
    <source>
        <dbReference type="PROSITE-ProRule" id="PRU00335"/>
    </source>
</evidence>
<sequence length="204" mass="23243">MSKQTPQERILSAARRLFFEHGFEKVSTELLAREAAVSKATIYRHFKNMGDILRCVTEAEAEKFREATPPKTETLEELRDALTKYGTKLLTFLNRSDTMQFARVIHEEARGNPDIGRTFFNAAHRRTQRDLAKMFRTAQTHRVLSDTTDAMDIAEDFIALLEGLGMARVQLGVVKTPYPRVDERTNRAVTTILQMHAKSARSGQ</sequence>
<dbReference type="InterPro" id="IPR009057">
    <property type="entry name" value="Homeodomain-like_sf"/>
</dbReference>
<organism evidence="4 5">
    <name type="scientific">Yoonia rosea</name>
    <dbReference type="NCBI Taxonomy" id="287098"/>
    <lineage>
        <taxon>Bacteria</taxon>
        <taxon>Pseudomonadati</taxon>
        <taxon>Pseudomonadota</taxon>
        <taxon>Alphaproteobacteria</taxon>
        <taxon>Rhodobacterales</taxon>
        <taxon>Paracoccaceae</taxon>
        <taxon>Yoonia</taxon>
    </lineage>
</organism>
<dbReference type="PROSITE" id="PS01081">
    <property type="entry name" value="HTH_TETR_1"/>
    <property type="match status" value="1"/>
</dbReference>
<evidence type="ECO:0000313" key="5">
    <source>
        <dbReference type="Proteomes" id="UP000186997"/>
    </source>
</evidence>
<keyword evidence="5" id="KW-1185">Reference proteome</keyword>
<dbReference type="InterPro" id="IPR039536">
    <property type="entry name" value="TetR_C_Proteobacteria"/>
</dbReference>
<dbReference type="Pfam" id="PF00440">
    <property type="entry name" value="TetR_N"/>
    <property type="match status" value="1"/>
</dbReference>
<evidence type="ECO:0000313" key="4">
    <source>
        <dbReference type="EMBL" id="SIT76263.1"/>
    </source>
</evidence>
<dbReference type="EMBL" id="FTPR01000001">
    <property type="protein sequence ID" value="SIT76263.1"/>
    <property type="molecule type" value="Genomic_DNA"/>
</dbReference>
<dbReference type="GO" id="GO:0003700">
    <property type="term" value="F:DNA-binding transcription factor activity"/>
    <property type="evidence" value="ECO:0007669"/>
    <property type="project" value="TreeGrafter"/>
</dbReference>
<dbReference type="OrthoDB" id="7185252at2"/>
<name>A0A1R3WI42_9RHOB</name>
<dbReference type="PRINTS" id="PR00455">
    <property type="entry name" value="HTHTETR"/>
</dbReference>
<dbReference type="RefSeq" id="WP_076658099.1">
    <property type="nucleotide sequence ID" value="NZ_FTPR01000001.1"/>
</dbReference>
<reference evidence="5" key="1">
    <citation type="submission" date="2017-01" db="EMBL/GenBank/DDBJ databases">
        <authorList>
            <person name="Varghese N."/>
            <person name="Submissions S."/>
        </authorList>
    </citation>
    <scope>NUCLEOTIDE SEQUENCE [LARGE SCALE GENOMIC DNA]</scope>
    <source>
        <strain evidence="5">DSM 29591</strain>
    </source>
</reference>
<dbReference type="Gene3D" id="1.10.10.60">
    <property type="entry name" value="Homeodomain-like"/>
    <property type="match status" value="1"/>
</dbReference>
<dbReference type="InterPro" id="IPR023772">
    <property type="entry name" value="DNA-bd_HTH_TetR-type_CS"/>
</dbReference>
<gene>
    <name evidence="4" type="ORF">SAMN05421665_0338</name>
</gene>
<dbReference type="InterPro" id="IPR050109">
    <property type="entry name" value="HTH-type_TetR-like_transc_reg"/>
</dbReference>
<dbReference type="GO" id="GO:0000976">
    <property type="term" value="F:transcription cis-regulatory region binding"/>
    <property type="evidence" value="ECO:0007669"/>
    <property type="project" value="TreeGrafter"/>
</dbReference>
<dbReference type="PANTHER" id="PTHR30055:SF146">
    <property type="entry name" value="HTH-TYPE TRANSCRIPTIONAL DUAL REGULATOR CECR"/>
    <property type="match status" value="1"/>
</dbReference>
<dbReference type="Pfam" id="PF14246">
    <property type="entry name" value="TetR_C_7"/>
    <property type="match status" value="1"/>
</dbReference>
<dbReference type="STRING" id="287098.SAMN05421665_0338"/>
<dbReference type="SUPFAM" id="SSF46689">
    <property type="entry name" value="Homeodomain-like"/>
    <property type="match status" value="1"/>
</dbReference>
<feature type="domain" description="HTH tetR-type" evidence="3">
    <location>
        <begin position="4"/>
        <end position="64"/>
    </location>
</feature>
<protein>
    <submittedName>
        <fullName evidence="4">Transcriptional regulator, TetR family</fullName>
    </submittedName>
</protein>
<dbReference type="SUPFAM" id="SSF48498">
    <property type="entry name" value="Tetracyclin repressor-like, C-terminal domain"/>
    <property type="match status" value="1"/>
</dbReference>